<comment type="caution">
    <text evidence="6">Lacks conserved residue(s) required for the propagation of feature annotation.</text>
</comment>
<accession>A0A7E4VPX4</accession>
<proteinExistence type="inferred from homology"/>
<feature type="domain" description="16S/18S rRNA aminocarboxypropyltransferase Tsr3 C-terminal" evidence="8">
    <location>
        <begin position="85"/>
        <end position="211"/>
    </location>
</feature>
<dbReference type="Pfam" id="PF04068">
    <property type="entry name" value="Fer4_RLI"/>
    <property type="match status" value="1"/>
</dbReference>
<dbReference type="PANTHER" id="PTHR20426">
    <property type="entry name" value="RIBOSOME BIOGENESIS PROTEIN TSR3 HOMOLOG"/>
    <property type="match status" value="1"/>
</dbReference>
<feature type="binding site" evidence="6">
    <location>
        <position position="63"/>
    </location>
    <ligand>
        <name>S-adenosyl-L-methionine</name>
        <dbReference type="ChEBI" id="CHEBI:59789"/>
    </ligand>
</feature>
<dbReference type="GO" id="GO:0106388">
    <property type="term" value="F:rRNA small subunit aminocarboxypropyltransferase activity"/>
    <property type="evidence" value="ECO:0007669"/>
    <property type="project" value="UniProtKB-EC"/>
</dbReference>
<dbReference type="HAMAP" id="MF_01116">
    <property type="entry name" value="TSR3"/>
    <property type="match status" value="1"/>
</dbReference>
<comment type="similarity">
    <text evidence="6">Belongs to the TDD superfamily. TSR3 family.</text>
</comment>
<keyword evidence="3 6" id="KW-0698">rRNA processing</keyword>
<evidence type="ECO:0000256" key="7">
    <source>
        <dbReference type="SAM" id="MobiDB-lite"/>
    </source>
</evidence>
<feature type="compositionally biased region" description="Basic and acidic residues" evidence="7">
    <location>
        <begin position="215"/>
        <end position="225"/>
    </location>
</feature>
<protein>
    <recommendedName>
        <fullName evidence="6">18S rRNA aminocarboxypropyltransferase</fullName>
        <ecNumber evidence="6">2.5.1.157</ecNumber>
    </recommendedName>
</protein>
<dbReference type="AlphaFoldDB" id="A0A7E4VPX4"/>
<dbReference type="GO" id="GO:1904047">
    <property type="term" value="F:S-adenosyl-L-methionine binding"/>
    <property type="evidence" value="ECO:0007669"/>
    <property type="project" value="UniProtKB-UniRule"/>
</dbReference>
<reference evidence="11" key="2">
    <citation type="submission" date="2020-10" db="UniProtKB">
        <authorList>
            <consortium name="WormBaseParasite"/>
        </authorList>
    </citation>
    <scope>IDENTIFICATION</scope>
</reference>
<feature type="region of interest" description="Disordered" evidence="7">
    <location>
        <begin position="1"/>
        <end position="41"/>
    </location>
</feature>
<comment type="function">
    <text evidence="6">Aminocarboxypropyltransferase that catalyzes the aminocarboxypropyl transfer on pseudouridine in 18S rRNA. It constitutes the last step in biosynthesis of the hypermodified N1-methyl-N3-(3-amino-3-carboxypropyl) pseudouridine (m1acp3-Psi).</text>
</comment>
<feature type="region of interest" description="Disordered" evidence="7">
    <location>
        <begin position="215"/>
        <end position="248"/>
    </location>
</feature>
<feature type="binding site" evidence="6">
    <location>
        <position position="111"/>
    </location>
    <ligand>
        <name>S-adenosyl-L-methionine</name>
        <dbReference type="ChEBI" id="CHEBI:59789"/>
    </ligand>
</feature>
<dbReference type="PANTHER" id="PTHR20426:SF0">
    <property type="entry name" value="18S RRNA AMINOCARBOXYPROPYLTRANSFERASE"/>
    <property type="match status" value="1"/>
</dbReference>
<keyword evidence="5 6" id="KW-0949">S-adenosyl-L-methionine</keyword>
<keyword evidence="4 6" id="KW-0808">Transferase</keyword>
<dbReference type="GO" id="GO:0030490">
    <property type="term" value="P:maturation of SSU-rRNA"/>
    <property type="evidence" value="ECO:0007669"/>
    <property type="project" value="TreeGrafter"/>
</dbReference>
<dbReference type="InterPro" id="IPR007177">
    <property type="entry name" value="Tsr3_C"/>
</dbReference>
<evidence type="ECO:0000256" key="4">
    <source>
        <dbReference type="ARBA" id="ARBA00022679"/>
    </source>
</evidence>
<evidence type="ECO:0000256" key="2">
    <source>
        <dbReference type="ARBA" id="ARBA00022517"/>
    </source>
</evidence>
<evidence type="ECO:0000313" key="11">
    <source>
        <dbReference type="WBParaSite" id="Pan_g23212.t1"/>
    </source>
</evidence>
<dbReference type="NCBIfam" id="NF002621">
    <property type="entry name" value="PRK02287.1"/>
    <property type="match status" value="1"/>
</dbReference>
<feature type="domain" description="RNase L inhibitor RLI-like possible metal-binding" evidence="9">
    <location>
        <begin position="48"/>
        <end position="72"/>
    </location>
</feature>
<dbReference type="WBParaSite" id="Pan_g23212.t1">
    <property type="protein sequence ID" value="Pan_g23212.t1"/>
    <property type="gene ID" value="Pan_g23212"/>
</dbReference>
<evidence type="ECO:0000256" key="1">
    <source>
        <dbReference type="ARBA" id="ARBA00022490"/>
    </source>
</evidence>
<feature type="binding site" evidence="6">
    <location>
        <position position="134"/>
    </location>
    <ligand>
        <name>S-adenosyl-L-methionine</name>
        <dbReference type="ChEBI" id="CHEBI:59789"/>
    </ligand>
</feature>
<dbReference type="Proteomes" id="UP000492821">
    <property type="component" value="Unassembled WGS sequence"/>
</dbReference>
<dbReference type="EC" id="2.5.1.157" evidence="6"/>
<comment type="catalytic activity">
    <reaction evidence="6">
        <text>an N(1)-methylpseudouridine in rRNA + S-adenosyl-L-methionine = N(1)-methyl-N(3)-[(3S)-3-amino-3-carboxypropyl]pseudouridine in rRNA + S-methyl-5'-thioadenosine + H(+)</text>
        <dbReference type="Rhea" id="RHEA:63296"/>
        <dbReference type="Rhea" id="RHEA-COMP:11634"/>
        <dbReference type="Rhea" id="RHEA-COMP:16310"/>
        <dbReference type="ChEBI" id="CHEBI:15378"/>
        <dbReference type="ChEBI" id="CHEBI:17509"/>
        <dbReference type="ChEBI" id="CHEBI:59789"/>
        <dbReference type="ChEBI" id="CHEBI:74890"/>
        <dbReference type="ChEBI" id="CHEBI:146234"/>
        <dbReference type="EC" id="2.5.1.157"/>
    </reaction>
</comment>
<evidence type="ECO:0000256" key="3">
    <source>
        <dbReference type="ARBA" id="ARBA00022552"/>
    </source>
</evidence>
<dbReference type="Pfam" id="PF04034">
    <property type="entry name" value="Ribo_biogen_C"/>
    <property type="match status" value="1"/>
</dbReference>
<evidence type="ECO:0000256" key="6">
    <source>
        <dbReference type="HAMAP-Rule" id="MF_03146"/>
    </source>
</evidence>
<dbReference type="InterPro" id="IPR022968">
    <property type="entry name" value="Tsr3-like"/>
</dbReference>
<evidence type="ECO:0000259" key="8">
    <source>
        <dbReference type="Pfam" id="PF04034"/>
    </source>
</evidence>
<keyword evidence="10" id="KW-1185">Reference proteome</keyword>
<dbReference type="GO" id="GO:0000455">
    <property type="term" value="P:enzyme-directed rRNA pseudouridine synthesis"/>
    <property type="evidence" value="ECO:0007669"/>
    <property type="project" value="UniProtKB-UniRule"/>
</dbReference>
<keyword evidence="1" id="KW-0963">Cytoplasm</keyword>
<evidence type="ECO:0000256" key="5">
    <source>
        <dbReference type="ARBA" id="ARBA00022691"/>
    </source>
</evidence>
<evidence type="ECO:0000313" key="10">
    <source>
        <dbReference type="Proteomes" id="UP000492821"/>
    </source>
</evidence>
<keyword evidence="2 6" id="KW-0690">Ribosome biogenesis</keyword>
<feature type="compositionally biased region" description="Acidic residues" evidence="7">
    <location>
        <begin position="233"/>
        <end position="248"/>
    </location>
</feature>
<dbReference type="InterPro" id="IPR007209">
    <property type="entry name" value="RNaseL-inhib-like_metal-bd_dom"/>
</dbReference>
<name>A0A7E4VPX4_PANRE</name>
<sequence>MGRSRVTYRKNDGQSKGHQHHQAKHESSSEQSGSEDEEGTSSFNPTIRLAMFDYNQCNPKVCTGRKLARFHLIDSISLSAKFHGILLSPLGKTTVSKLDKNIILESGLGVVDCSWNEVDATPVAQLKAREHRLLPYLVAANPVNYGRPCKLTCAEALAAGLAIIGQMDHAKLVMSKFGWGPEFLRLNEELLEVYANCKDGKEIIVKQDEFLKKAEEDAKKQRNQEIDLPPGFSDEEDEDEEEEEDDKE</sequence>
<evidence type="ECO:0000259" key="9">
    <source>
        <dbReference type="Pfam" id="PF04068"/>
    </source>
</evidence>
<reference evidence="10" key="1">
    <citation type="journal article" date="2013" name="Genetics">
        <title>The draft genome and transcriptome of Panagrellus redivivus are shaped by the harsh demands of a free-living lifestyle.</title>
        <authorList>
            <person name="Srinivasan J."/>
            <person name="Dillman A.R."/>
            <person name="Macchietto M.G."/>
            <person name="Heikkinen L."/>
            <person name="Lakso M."/>
            <person name="Fracchia K.M."/>
            <person name="Antoshechkin I."/>
            <person name="Mortazavi A."/>
            <person name="Wong G."/>
            <person name="Sternberg P.W."/>
        </authorList>
    </citation>
    <scope>NUCLEOTIDE SEQUENCE [LARGE SCALE GENOMIC DNA]</scope>
    <source>
        <strain evidence="10">MT8872</strain>
    </source>
</reference>
<organism evidence="10 11">
    <name type="scientific">Panagrellus redivivus</name>
    <name type="common">Microworm</name>
    <dbReference type="NCBI Taxonomy" id="6233"/>
    <lineage>
        <taxon>Eukaryota</taxon>
        <taxon>Metazoa</taxon>
        <taxon>Ecdysozoa</taxon>
        <taxon>Nematoda</taxon>
        <taxon>Chromadorea</taxon>
        <taxon>Rhabditida</taxon>
        <taxon>Tylenchina</taxon>
        <taxon>Panagrolaimomorpha</taxon>
        <taxon>Panagrolaimoidea</taxon>
        <taxon>Panagrolaimidae</taxon>
        <taxon>Panagrellus</taxon>
    </lineage>
</organism>